<dbReference type="EC" id="2.7.7.7" evidence="1"/>
<evidence type="ECO:0000256" key="1">
    <source>
        <dbReference type="ARBA" id="ARBA00012417"/>
    </source>
</evidence>
<evidence type="ECO:0000259" key="9">
    <source>
        <dbReference type="Pfam" id="PF06144"/>
    </source>
</evidence>
<keyword evidence="5" id="KW-0235">DNA replication</keyword>
<dbReference type="GO" id="GO:0006261">
    <property type="term" value="P:DNA-templated DNA replication"/>
    <property type="evidence" value="ECO:0007669"/>
    <property type="project" value="TreeGrafter"/>
</dbReference>
<evidence type="ECO:0000313" key="11">
    <source>
        <dbReference type="Proteomes" id="UP000320948"/>
    </source>
</evidence>
<dbReference type="PANTHER" id="PTHR34388:SF1">
    <property type="entry name" value="DNA POLYMERASE III SUBUNIT DELTA"/>
    <property type="match status" value="1"/>
</dbReference>
<dbReference type="Pfam" id="PF06144">
    <property type="entry name" value="DNA_pol3_delta"/>
    <property type="match status" value="1"/>
</dbReference>
<comment type="similarity">
    <text evidence="7">Belongs to the DNA polymerase HolA subunit family.</text>
</comment>
<feature type="domain" description="DNA polymerase III delta N-terminal" evidence="9">
    <location>
        <begin position="21"/>
        <end position="140"/>
    </location>
</feature>
<evidence type="ECO:0000256" key="4">
    <source>
        <dbReference type="ARBA" id="ARBA00022695"/>
    </source>
</evidence>
<evidence type="ECO:0000256" key="6">
    <source>
        <dbReference type="ARBA" id="ARBA00022932"/>
    </source>
</evidence>
<dbReference type="SUPFAM" id="SSF52540">
    <property type="entry name" value="P-loop containing nucleoside triphosphate hydrolases"/>
    <property type="match status" value="1"/>
</dbReference>
<organism evidence="10 11">
    <name type="scientific">Blastochloris viridis</name>
    <name type="common">Rhodopseudomonas viridis</name>
    <dbReference type="NCBI Taxonomy" id="1079"/>
    <lineage>
        <taxon>Bacteria</taxon>
        <taxon>Pseudomonadati</taxon>
        <taxon>Pseudomonadota</taxon>
        <taxon>Alphaproteobacteria</taxon>
        <taxon>Hyphomicrobiales</taxon>
        <taxon>Blastochloridaceae</taxon>
        <taxon>Blastochloris</taxon>
    </lineage>
</organism>
<evidence type="ECO:0000256" key="3">
    <source>
        <dbReference type="ARBA" id="ARBA00022679"/>
    </source>
</evidence>
<keyword evidence="6" id="KW-0239">DNA-directed DNA polymerase</keyword>
<dbReference type="Gene3D" id="3.40.50.300">
    <property type="entry name" value="P-loop containing nucleotide triphosphate hydrolases"/>
    <property type="match status" value="1"/>
</dbReference>
<reference evidence="10 11" key="1">
    <citation type="journal article" date="2017" name="Nat. Commun.">
        <title>In situ click chemistry generation of cyclooxygenase-2 inhibitors.</title>
        <authorList>
            <person name="Bhardwaj A."/>
            <person name="Kaur J."/>
            <person name="Wuest M."/>
            <person name="Wuest F."/>
        </authorList>
    </citation>
    <scope>NUCLEOTIDE SEQUENCE [LARGE SCALE GENOMIC DNA]</scope>
    <source>
        <strain evidence="10">S2_018_000_R2_106</strain>
    </source>
</reference>
<proteinExistence type="inferred from homology"/>
<comment type="catalytic activity">
    <reaction evidence="8">
        <text>DNA(n) + a 2'-deoxyribonucleoside 5'-triphosphate = DNA(n+1) + diphosphate</text>
        <dbReference type="Rhea" id="RHEA:22508"/>
        <dbReference type="Rhea" id="RHEA-COMP:17339"/>
        <dbReference type="Rhea" id="RHEA-COMP:17340"/>
        <dbReference type="ChEBI" id="CHEBI:33019"/>
        <dbReference type="ChEBI" id="CHEBI:61560"/>
        <dbReference type="ChEBI" id="CHEBI:173112"/>
        <dbReference type="EC" id="2.7.7.7"/>
    </reaction>
</comment>
<dbReference type="SUPFAM" id="SSF48019">
    <property type="entry name" value="post-AAA+ oligomerization domain-like"/>
    <property type="match status" value="1"/>
</dbReference>
<comment type="caution">
    <text evidence="10">The sequence shown here is derived from an EMBL/GenBank/DDBJ whole genome shotgun (WGS) entry which is preliminary data.</text>
</comment>
<dbReference type="Gene3D" id="1.20.272.10">
    <property type="match status" value="1"/>
</dbReference>
<dbReference type="GO" id="GO:0003887">
    <property type="term" value="F:DNA-directed DNA polymerase activity"/>
    <property type="evidence" value="ECO:0007669"/>
    <property type="project" value="UniProtKB-KW"/>
</dbReference>
<dbReference type="InterPro" id="IPR005790">
    <property type="entry name" value="DNA_polIII_delta"/>
</dbReference>
<dbReference type="AlphaFoldDB" id="A0A6N4R0L5"/>
<dbReference type="Gene3D" id="1.10.8.60">
    <property type="match status" value="1"/>
</dbReference>
<protein>
    <recommendedName>
        <fullName evidence="2">DNA polymerase III subunit delta</fullName>
        <ecNumber evidence="1">2.7.7.7</ecNumber>
    </recommendedName>
</protein>
<evidence type="ECO:0000256" key="8">
    <source>
        <dbReference type="ARBA" id="ARBA00049244"/>
    </source>
</evidence>
<dbReference type="InterPro" id="IPR027417">
    <property type="entry name" value="P-loop_NTPase"/>
</dbReference>
<dbReference type="Proteomes" id="UP000320948">
    <property type="component" value="Unassembled WGS sequence"/>
</dbReference>
<evidence type="ECO:0000313" key="10">
    <source>
        <dbReference type="EMBL" id="TKW60908.1"/>
    </source>
</evidence>
<sequence length="343" mass="36590">MPGIYPNQLAQNLKPLPPLVLLWGEDAGALRQAAQQVIAATGVDLNDPFAAEKITLTDLLASPSRLADSAQTMSFTSPHRLIWVQGISGDESGATITALTQSVKTALEFPLEAVTIVLAVPHALEKTSPIVKAIEGHSKALAVRFFVDSASDISGFLRTEFNAAGVAVEPDAIQMMASGLGADRELARREVEKLLVYAGDELPITVAHVQACLAGAIPADAFRLAEAVGSRNRTETDRLLQHLIHQGEDLTPAFSLTLKHLQSLKTAQAMKARNEPEGEILKVTGKFRAPRNVQNEFLKQVQAYPPARLAGLSAYATETLSQARSGLLDPTLALSRALLGLSA</sequence>
<evidence type="ECO:0000256" key="5">
    <source>
        <dbReference type="ARBA" id="ARBA00022705"/>
    </source>
</evidence>
<gene>
    <name evidence="10" type="primary">holA</name>
    <name evidence="10" type="ORF">DI628_08465</name>
</gene>
<dbReference type="InterPro" id="IPR008921">
    <property type="entry name" value="DNA_pol3_clamp-load_cplx_C"/>
</dbReference>
<evidence type="ECO:0000256" key="7">
    <source>
        <dbReference type="ARBA" id="ARBA00034754"/>
    </source>
</evidence>
<dbReference type="PANTHER" id="PTHR34388">
    <property type="entry name" value="DNA POLYMERASE III SUBUNIT DELTA"/>
    <property type="match status" value="1"/>
</dbReference>
<accession>A0A6N4R0L5</accession>
<evidence type="ECO:0000256" key="2">
    <source>
        <dbReference type="ARBA" id="ARBA00017703"/>
    </source>
</evidence>
<dbReference type="InterPro" id="IPR010372">
    <property type="entry name" value="DNA_pol3_delta_N"/>
</dbReference>
<dbReference type="NCBIfam" id="TIGR01128">
    <property type="entry name" value="holA"/>
    <property type="match status" value="1"/>
</dbReference>
<dbReference type="GO" id="GO:0009360">
    <property type="term" value="C:DNA polymerase III complex"/>
    <property type="evidence" value="ECO:0007669"/>
    <property type="project" value="InterPro"/>
</dbReference>
<name>A0A6N4R0L5_BLAVI</name>
<keyword evidence="4 10" id="KW-0548">Nucleotidyltransferase</keyword>
<dbReference type="GO" id="GO:0003677">
    <property type="term" value="F:DNA binding"/>
    <property type="evidence" value="ECO:0007669"/>
    <property type="project" value="InterPro"/>
</dbReference>
<dbReference type="EMBL" id="VAFM01000002">
    <property type="protein sequence ID" value="TKW60908.1"/>
    <property type="molecule type" value="Genomic_DNA"/>
</dbReference>
<keyword evidence="3 10" id="KW-0808">Transferase</keyword>